<protein>
    <submittedName>
        <fullName evidence="2">Uncharacterized protein</fullName>
    </submittedName>
</protein>
<name>A0A498SRN7_ACAVI</name>
<gene>
    <name evidence="2" type="ORF">NAV_LOCUS9767</name>
</gene>
<feature type="region of interest" description="Disordered" evidence="1">
    <location>
        <begin position="1"/>
        <end position="79"/>
    </location>
</feature>
<proteinExistence type="predicted"/>
<feature type="compositionally biased region" description="Acidic residues" evidence="1">
    <location>
        <begin position="44"/>
        <end position="56"/>
    </location>
</feature>
<evidence type="ECO:0000313" key="3">
    <source>
        <dbReference type="Proteomes" id="UP000276991"/>
    </source>
</evidence>
<feature type="compositionally biased region" description="Low complexity" evidence="1">
    <location>
        <begin position="117"/>
        <end position="144"/>
    </location>
</feature>
<dbReference type="AlphaFoldDB" id="A0A498SRN7"/>
<evidence type="ECO:0000256" key="1">
    <source>
        <dbReference type="SAM" id="MobiDB-lite"/>
    </source>
</evidence>
<dbReference type="EMBL" id="UPTC01004517">
    <property type="protein sequence ID" value="VBB34976.1"/>
    <property type="molecule type" value="Genomic_DNA"/>
</dbReference>
<dbReference type="Proteomes" id="UP000276991">
    <property type="component" value="Unassembled WGS sequence"/>
</dbReference>
<accession>A0A498SRN7</accession>
<organism evidence="2 3">
    <name type="scientific">Acanthocheilonema viteae</name>
    <name type="common">Filarial nematode worm</name>
    <name type="synonym">Dipetalonema viteae</name>
    <dbReference type="NCBI Taxonomy" id="6277"/>
    <lineage>
        <taxon>Eukaryota</taxon>
        <taxon>Metazoa</taxon>
        <taxon>Ecdysozoa</taxon>
        <taxon>Nematoda</taxon>
        <taxon>Chromadorea</taxon>
        <taxon>Rhabditida</taxon>
        <taxon>Spirurina</taxon>
        <taxon>Spiruromorpha</taxon>
        <taxon>Filarioidea</taxon>
        <taxon>Onchocercidae</taxon>
        <taxon>Acanthocheilonema</taxon>
    </lineage>
</organism>
<dbReference type="OrthoDB" id="5877592at2759"/>
<feature type="region of interest" description="Disordered" evidence="1">
    <location>
        <begin position="103"/>
        <end position="144"/>
    </location>
</feature>
<reference evidence="2 3" key="1">
    <citation type="submission" date="2018-08" db="EMBL/GenBank/DDBJ databases">
        <authorList>
            <person name="Laetsch R D."/>
            <person name="Stevens L."/>
            <person name="Kumar S."/>
            <person name="Blaxter L. M."/>
        </authorList>
    </citation>
    <scope>NUCLEOTIDE SEQUENCE [LARGE SCALE GENOMIC DNA]</scope>
</reference>
<evidence type="ECO:0000313" key="2">
    <source>
        <dbReference type="EMBL" id="VBB34976.1"/>
    </source>
</evidence>
<sequence>MDEDEKNFNESKNCTIKDVKDGESDENQYESQQINGHSVALSEQQDDIANVDEINQENENNHSVDVLSSNGVAKCSNSRNDENLMKEKIVKKGENSEIITKELSSMNSSKLSETMPSKTSLSSTSSKNMPESSLSSSDGNNSVSTVQDECRTSFLIKKQMNEIDKEINRRIQNRNIKKKMDISSNTELKLSIENTCSVFI</sequence>
<feature type="compositionally biased region" description="Polar residues" evidence="1">
    <location>
        <begin position="57"/>
        <end position="78"/>
    </location>
</feature>
<keyword evidence="3" id="KW-1185">Reference proteome</keyword>
<feature type="compositionally biased region" description="Polar residues" evidence="1">
    <location>
        <begin position="103"/>
        <end position="116"/>
    </location>
</feature>